<evidence type="ECO:0000313" key="8">
    <source>
        <dbReference type="Proteomes" id="UP001285636"/>
    </source>
</evidence>
<evidence type="ECO:0000256" key="4">
    <source>
        <dbReference type="ARBA" id="ARBA00023002"/>
    </source>
</evidence>
<proteinExistence type="inferred from homology"/>
<feature type="domain" description="Nitroreductase" evidence="6">
    <location>
        <begin position="11"/>
        <end position="164"/>
    </location>
</feature>
<evidence type="ECO:0000259" key="6">
    <source>
        <dbReference type="Pfam" id="PF00881"/>
    </source>
</evidence>
<name>A0AAJ2NNV6_ALKPS</name>
<comment type="caution">
    <text evidence="7">The sequence shown here is derived from an EMBL/GenBank/DDBJ whole genome shotgun (WGS) entry which is preliminary data.</text>
</comment>
<evidence type="ECO:0000256" key="2">
    <source>
        <dbReference type="ARBA" id="ARBA00022630"/>
    </source>
</evidence>
<reference evidence="7" key="1">
    <citation type="submission" date="2023-10" db="EMBL/GenBank/DDBJ databases">
        <title>Screening of Alkalihalophilus pseudofirmusBZ-TG-HK211 and Its Alleviation of Salt Stress on Rapeseed Growth.</title>
        <authorList>
            <person name="Zhao B."/>
            <person name="Guo T."/>
        </authorList>
    </citation>
    <scope>NUCLEOTIDE SEQUENCE</scope>
    <source>
        <strain evidence="7">BZ-TG-HK211</strain>
    </source>
</reference>
<dbReference type="RefSeq" id="WP_323466793.1">
    <property type="nucleotide sequence ID" value="NZ_CP144224.1"/>
</dbReference>
<evidence type="ECO:0000256" key="1">
    <source>
        <dbReference type="ARBA" id="ARBA00008366"/>
    </source>
</evidence>
<dbReference type="SUPFAM" id="SSF55469">
    <property type="entry name" value="FMN-dependent nitroreductase-like"/>
    <property type="match status" value="1"/>
</dbReference>
<dbReference type="AlphaFoldDB" id="A0AAJ2NNV6"/>
<dbReference type="InterPro" id="IPR000415">
    <property type="entry name" value="Nitroreductase-like"/>
</dbReference>
<evidence type="ECO:0000256" key="3">
    <source>
        <dbReference type="ARBA" id="ARBA00022643"/>
    </source>
</evidence>
<dbReference type="CDD" id="cd02146">
    <property type="entry name" value="NfsA-like"/>
    <property type="match status" value="1"/>
</dbReference>
<dbReference type="PANTHER" id="PTHR43425">
    <property type="entry name" value="OXYGEN-INSENSITIVE NADPH NITROREDUCTASE"/>
    <property type="match status" value="1"/>
</dbReference>
<dbReference type="PANTHER" id="PTHR43425:SF2">
    <property type="entry name" value="OXYGEN-INSENSITIVE NADPH NITROREDUCTASE"/>
    <property type="match status" value="1"/>
</dbReference>
<comment type="similarity">
    <text evidence="1 5">Belongs to the flavin oxidoreductase frp family.</text>
</comment>
<dbReference type="EMBL" id="JAWJAY010000002">
    <property type="protein sequence ID" value="MDV2885731.1"/>
    <property type="molecule type" value="Genomic_DNA"/>
</dbReference>
<organism evidence="7 8">
    <name type="scientific">Alkalihalophilus pseudofirmus</name>
    <name type="common">Bacillus pseudofirmus</name>
    <dbReference type="NCBI Taxonomy" id="79885"/>
    <lineage>
        <taxon>Bacteria</taxon>
        <taxon>Bacillati</taxon>
        <taxon>Bacillota</taxon>
        <taxon>Bacilli</taxon>
        <taxon>Bacillales</taxon>
        <taxon>Bacillaceae</taxon>
        <taxon>Alkalihalophilus</taxon>
    </lineage>
</organism>
<dbReference type="Gene3D" id="3.40.109.10">
    <property type="entry name" value="NADH Oxidase"/>
    <property type="match status" value="1"/>
</dbReference>
<keyword evidence="2 5" id="KW-0285">Flavoprotein</keyword>
<keyword evidence="3 5" id="KW-0288">FMN</keyword>
<dbReference type="Pfam" id="PF00881">
    <property type="entry name" value="Nitroreductase"/>
    <property type="match status" value="1"/>
</dbReference>
<dbReference type="GO" id="GO:0016491">
    <property type="term" value="F:oxidoreductase activity"/>
    <property type="evidence" value="ECO:0007669"/>
    <property type="project" value="UniProtKB-UniRule"/>
</dbReference>
<dbReference type="InterPro" id="IPR016446">
    <property type="entry name" value="Flavin_OxRdtase_Frp"/>
</dbReference>
<accession>A0AAJ2NNV6</accession>
<dbReference type="PIRSF" id="PIRSF005426">
    <property type="entry name" value="Frp"/>
    <property type="match status" value="1"/>
</dbReference>
<gene>
    <name evidence="7" type="ORF">RYX45_11125</name>
</gene>
<sequence length="249" mass="27500">MNTIINTQLNHRSYRSYTSKKVEPVKLDAVIKASQAAPSWINGQQVSIVAVFDDQRKKRLSELVGNQAYVAEAPVFLIFCADFYRAQLAGEVHGKTLEAINDVDALLVGATDVGLAMSNAITAAESLDLGTVPIGGIRKNPLEVIELLELPKHVIPIAGLCVGYPSEDPGLKPRLPKEAIYHEESYQTNVAALIESYDQSMSAYMHKRTNGAQSTSWTERVSSFYEKPYYTSIAQMLEKQGFTCKNIKE</sequence>
<protein>
    <submittedName>
        <fullName evidence="7">NADPH-dependent oxidoreductase</fullName>
    </submittedName>
</protein>
<evidence type="ECO:0000256" key="5">
    <source>
        <dbReference type="PIRNR" id="PIRNR005426"/>
    </source>
</evidence>
<dbReference type="Proteomes" id="UP001285636">
    <property type="component" value="Unassembled WGS sequence"/>
</dbReference>
<evidence type="ECO:0000313" key="7">
    <source>
        <dbReference type="EMBL" id="MDV2885731.1"/>
    </source>
</evidence>
<keyword evidence="5" id="KW-0521">NADP</keyword>
<keyword evidence="4 5" id="KW-0560">Oxidoreductase</keyword>
<dbReference type="InterPro" id="IPR029479">
    <property type="entry name" value="Nitroreductase"/>
</dbReference>